<keyword evidence="2" id="KW-0542">Nucleomorph</keyword>
<dbReference type="EMBL" id="CP003681">
    <property type="protein sequence ID" value="AFP65467.1"/>
    <property type="molecule type" value="Genomic_DNA"/>
</dbReference>
<gene>
    <name evidence="2" type="ORF">CMESO_297</name>
</gene>
<keyword evidence="1" id="KW-1133">Transmembrane helix</keyword>
<sequence>MKKLNIEKTAIVSFCRVLMILKKWSFPKNFRKYNFFFDKKKIKKKNASINKKSHIIIILRNDFFFLRKFKISFDFYKFYHSYIFNRSLYDNFFFFSVKIYFLLKLKNLKEVISVTIFNSKLNNYGTEIWGKKSYNGNLLSDSFNSLLNTYVILSIKKKEYKKKKTTLPIFFIKNLFYTRIKFLPEKKSKKLKKPHKNFFLKTFVKIISVFFFLNFIKKAINKKKFKQFFHRFHVKKIQRFLQKFVGIKKYFYLFLAFFFYFFLNSKIYLLCSELFLIRNIFGVLKITLAFKTKKWPKYGMICNSIIF</sequence>
<evidence type="ECO:0000313" key="3">
    <source>
        <dbReference type="Proteomes" id="UP000243348"/>
    </source>
</evidence>
<feature type="transmembrane region" description="Helical" evidence="1">
    <location>
        <begin position="202"/>
        <end position="220"/>
    </location>
</feature>
<accession>J7G1W4</accession>
<feature type="transmembrane region" description="Helical" evidence="1">
    <location>
        <begin position="240"/>
        <end position="261"/>
    </location>
</feature>
<reference evidence="2 3" key="1">
    <citation type="journal article" date="2012" name="Genome Biol. Evol.">
        <title>Nucleomorph genome sequence of the cryptophyte alga Chroomonas mesostigmatica CCMP1168 reveals lineage-specific gene loss and genome complexity.</title>
        <authorList>
            <person name="Moore C.E."/>
            <person name="Curtis B."/>
            <person name="Mills T."/>
            <person name="Tanifuji G."/>
            <person name="Archibald J.M."/>
        </authorList>
    </citation>
    <scope>NUCLEOTIDE SEQUENCE [LARGE SCALE GENOMIC DNA]</scope>
    <source>
        <strain evidence="2 3">CCMP1168</strain>
    </source>
</reference>
<evidence type="ECO:0000313" key="2">
    <source>
        <dbReference type="EMBL" id="AFP65467.1"/>
    </source>
</evidence>
<organism evidence="2 3">
    <name type="scientific">Chroomonas mesostigmatica CCMP1168</name>
    <dbReference type="NCBI Taxonomy" id="1195612"/>
    <lineage>
        <taxon>Eukaryota</taxon>
        <taxon>Cryptophyceae</taxon>
        <taxon>Pyrenomonadales</taxon>
        <taxon>Chroomonadaceae</taxon>
        <taxon>Chroomonas</taxon>
    </lineage>
</organism>
<dbReference type="Proteomes" id="UP000243348">
    <property type="component" value="Nucleomorph 2"/>
</dbReference>
<name>J7G1W4_9CRYP</name>
<evidence type="ECO:0000256" key="1">
    <source>
        <dbReference type="SAM" id="Phobius"/>
    </source>
</evidence>
<dbReference type="AlphaFoldDB" id="J7G1W4"/>
<keyword evidence="1" id="KW-0472">Membrane</keyword>
<proteinExistence type="predicted"/>
<geneLocation type="nucleomorph" evidence="2"/>
<protein>
    <submittedName>
        <fullName evidence="2">Uncharacterized protein</fullName>
    </submittedName>
</protein>
<keyword evidence="1" id="KW-0812">Transmembrane</keyword>